<name>A0A8T1Z3J7_9BRAS</name>
<keyword evidence="3" id="KW-1185">Reference proteome</keyword>
<comment type="caution">
    <text evidence="2">The sequence shown here is derived from an EMBL/GenBank/DDBJ whole genome shotgun (WGS) entry which is preliminary data.</text>
</comment>
<protein>
    <submittedName>
        <fullName evidence="2">Uncharacterized protein</fullName>
    </submittedName>
</protein>
<evidence type="ECO:0000256" key="1">
    <source>
        <dbReference type="SAM" id="MobiDB-lite"/>
    </source>
</evidence>
<gene>
    <name evidence="2" type="ORF">ISN45_Aa06g039950</name>
</gene>
<evidence type="ECO:0000313" key="3">
    <source>
        <dbReference type="Proteomes" id="UP000694240"/>
    </source>
</evidence>
<reference evidence="2 3" key="1">
    <citation type="submission" date="2020-12" db="EMBL/GenBank/DDBJ databases">
        <title>Concerted genomic and epigenomic changes stabilize Arabidopsis allopolyploids.</title>
        <authorList>
            <person name="Chen Z."/>
        </authorList>
    </citation>
    <scope>NUCLEOTIDE SEQUENCE [LARGE SCALE GENOMIC DNA]</scope>
    <source>
        <strain evidence="2">Allo738</strain>
        <tissue evidence="2">Leaf</tissue>
    </source>
</reference>
<sequence>MGVNVDCGNEIRDKRKHGPSHKIVFHMVSSLCSSWLSPVKFSSVTRFLRSFLPSENLGNHFERLMESNMQNLLEKLRPLVGSIAWDYCVLLRLNEDQRGYGEKAAKSGHQPTFLEGEKEQTNGVLR</sequence>
<organism evidence="2 3">
    <name type="scientific">Arabidopsis thaliana x Arabidopsis arenosa</name>
    <dbReference type="NCBI Taxonomy" id="1240361"/>
    <lineage>
        <taxon>Eukaryota</taxon>
        <taxon>Viridiplantae</taxon>
        <taxon>Streptophyta</taxon>
        <taxon>Embryophyta</taxon>
        <taxon>Tracheophyta</taxon>
        <taxon>Spermatophyta</taxon>
        <taxon>Magnoliopsida</taxon>
        <taxon>eudicotyledons</taxon>
        <taxon>Gunneridae</taxon>
        <taxon>Pentapetalae</taxon>
        <taxon>rosids</taxon>
        <taxon>malvids</taxon>
        <taxon>Brassicales</taxon>
        <taxon>Brassicaceae</taxon>
        <taxon>Camelineae</taxon>
        <taxon>Arabidopsis</taxon>
    </lineage>
</organism>
<proteinExistence type="predicted"/>
<dbReference type="EMBL" id="JAEFBK010000011">
    <property type="protein sequence ID" value="KAG7553475.1"/>
    <property type="molecule type" value="Genomic_DNA"/>
</dbReference>
<evidence type="ECO:0000313" key="2">
    <source>
        <dbReference type="EMBL" id="KAG7553475.1"/>
    </source>
</evidence>
<dbReference type="Proteomes" id="UP000694240">
    <property type="component" value="Chromosome 11"/>
</dbReference>
<accession>A0A8T1Z3J7</accession>
<feature type="region of interest" description="Disordered" evidence="1">
    <location>
        <begin position="100"/>
        <end position="126"/>
    </location>
</feature>
<dbReference type="AlphaFoldDB" id="A0A8T1Z3J7"/>